<accession>A0A6M1SWV1</accession>
<dbReference type="RefSeq" id="WP_165143034.1">
    <property type="nucleotide sequence ID" value="NZ_JAALLT010000004.1"/>
</dbReference>
<protein>
    <submittedName>
        <fullName evidence="2">Cbb3-type cytochrome c oxidase subunit 3</fullName>
    </submittedName>
</protein>
<comment type="caution">
    <text evidence="2">The sequence shown here is derived from an EMBL/GenBank/DDBJ whole genome shotgun (WGS) entry which is preliminary data.</text>
</comment>
<evidence type="ECO:0000256" key="1">
    <source>
        <dbReference type="SAM" id="Phobius"/>
    </source>
</evidence>
<sequence length="64" mass="7302">MYKEVLRSIEGIGIFPSISLVLFLGFFIGLIIYLVKKGKSHFEDVSRLPLESDDPIDNHKHKIS</sequence>
<keyword evidence="1" id="KW-1133">Transmembrane helix</keyword>
<dbReference type="Pfam" id="PF05545">
    <property type="entry name" value="FixQ"/>
    <property type="match status" value="1"/>
</dbReference>
<gene>
    <name evidence="2" type="ORF">G3570_12905</name>
</gene>
<keyword evidence="1" id="KW-0472">Membrane</keyword>
<keyword evidence="3" id="KW-1185">Reference proteome</keyword>
<keyword evidence="1" id="KW-0812">Transmembrane</keyword>
<reference evidence="2 3" key="1">
    <citation type="submission" date="2020-02" db="EMBL/GenBank/DDBJ databases">
        <title>Balneolaceae bacterium YR4-1, complete genome.</title>
        <authorList>
            <person name="Li Y."/>
            <person name="Wu S."/>
        </authorList>
    </citation>
    <scope>NUCLEOTIDE SEQUENCE [LARGE SCALE GENOMIC DNA]</scope>
    <source>
        <strain evidence="2 3">YR4-1</strain>
    </source>
</reference>
<evidence type="ECO:0000313" key="3">
    <source>
        <dbReference type="Proteomes" id="UP000473278"/>
    </source>
</evidence>
<dbReference type="AlphaFoldDB" id="A0A6M1SWV1"/>
<name>A0A6M1SWV1_9BACT</name>
<dbReference type="Proteomes" id="UP000473278">
    <property type="component" value="Unassembled WGS sequence"/>
</dbReference>
<organism evidence="2 3">
    <name type="scientific">Halalkalibaculum roseum</name>
    <dbReference type="NCBI Taxonomy" id="2709311"/>
    <lineage>
        <taxon>Bacteria</taxon>
        <taxon>Pseudomonadati</taxon>
        <taxon>Balneolota</taxon>
        <taxon>Balneolia</taxon>
        <taxon>Balneolales</taxon>
        <taxon>Balneolaceae</taxon>
        <taxon>Halalkalibaculum</taxon>
    </lineage>
</organism>
<feature type="transmembrane region" description="Helical" evidence="1">
    <location>
        <begin position="12"/>
        <end position="35"/>
    </location>
</feature>
<dbReference type="InterPro" id="IPR008621">
    <property type="entry name" value="Cbb3-typ_cyt_oxidase_comp"/>
</dbReference>
<evidence type="ECO:0000313" key="2">
    <source>
        <dbReference type="EMBL" id="NGP77540.1"/>
    </source>
</evidence>
<proteinExistence type="predicted"/>
<dbReference type="EMBL" id="JAALLT010000004">
    <property type="protein sequence ID" value="NGP77540.1"/>
    <property type="molecule type" value="Genomic_DNA"/>
</dbReference>